<feature type="transmembrane region" description="Helical" evidence="6">
    <location>
        <begin position="404"/>
        <end position="421"/>
    </location>
</feature>
<sequence>MKEKKIGFFSVTCLAIGTIVGAGVFGTIPAAAGIVGTGIEWAYFIAFISILICYIPQMVTISVLPAPFTFYMHTTRLVHPTAGYMLVIFGFNYVFILSALAGVFAEYASVYIPVDHRILGVGALLFFAFITSLGVQANAIAQNIMVVSLFSALFLYVFVGMPEIRQEFLSFGDIIKPENLTIVTLGSAVALLSASLQGGVSIAFYPEKIKNPGKTIPRAFVWATAICCFVFMLVSAVTIGVLPMEQVSSLLDVAKIVFSPGMYHFFILAGAIFSVLTSLNGIFIAGGNVGSATAEDKVMPMWFGRLNKHEVPKNTVWLLAGVSSVFVAFGFPIGTLLTAYSLLNLFCLLLLFIPALKVHKLYPNSFRAASFKIPPQVTAILSLLGVGICIWQLVSTLITLDMKMIVTIVIWYAIWYAFYFGRRRWLKNQGFDLDRQMRLPYPEWVEREKELSKIAEKKKECETK</sequence>
<dbReference type="OrthoDB" id="178667at2"/>
<evidence type="ECO:0000256" key="6">
    <source>
        <dbReference type="SAM" id="Phobius"/>
    </source>
</evidence>
<feature type="transmembrane region" description="Helical" evidence="6">
    <location>
        <begin position="7"/>
        <end position="35"/>
    </location>
</feature>
<keyword evidence="3 6" id="KW-0812">Transmembrane</keyword>
<dbReference type="GO" id="GO:0022857">
    <property type="term" value="F:transmembrane transporter activity"/>
    <property type="evidence" value="ECO:0007669"/>
    <property type="project" value="InterPro"/>
</dbReference>
<dbReference type="AlphaFoldDB" id="A0A415E6F2"/>
<feature type="transmembrane region" description="Helical" evidence="6">
    <location>
        <begin position="83"/>
        <end position="105"/>
    </location>
</feature>
<dbReference type="PIRSF" id="PIRSF006060">
    <property type="entry name" value="AA_transporter"/>
    <property type="match status" value="1"/>
</dbReference>
<organism evidence="7 8">
    <name type="scientific">Emergencia timonensis</name>
    <dbReference type="NCBI Taxonomy" id="1776384"/>
    <lineage>
        <taxon>Bacteria</taxon>
        <taxon>Bacillati</taxon>
        <taxon>Bacillota</taxon>
        <taxon>Clostridia</taxon>
        <taxon>Peptostreptococcales</taxon>
        <taxon>Anaerovoracaceae</taxon>
        <taxon>Emergencia</taxon>
    </lineage>
</organism>
<dbReference type="EMBL" id="QRMS01000001">
    <property type="protein sequence ID" value="RHJ89225.1"/>
    <property type="molecule type" value="Genomic_DNA"/>
</dbReference>
<dbReference type="STRING" id="1776384.GCA_900086585_02523"/>
<dbReference type="InterPro" id="IPR050367">
    <property type="entry name" value="APC_superfamily"/>
</dbReference>
<feature type="transmembrane region" description="Helical" evidence="6">
    <location>
        <begin position="41"/>
        <end position="71"/>
    </location>
</feature>
<evidence type="ECO:0000313" key="7">
    <source>
        <dbReference type="EMBL" id="RHJ89225.1"/>
    </source>
</evidence>
<gene>
    <name evidence="7" type="ORF">DW099_01230</name>
</gene>
<feature type="transmembrane region" description="Helical" evidence="6">
    <location>
        <begin position="315"/>
        <end position="333"/>
    </location>
</feature>
<name>A0A415E6F2_9FIRM</name>
<accession>A0A415E6F2</accession>
<evidence type="ECO:0000256" key="4">
    <source>
        <dbReference type="ARBA" id="ARBA00022989"/>
    </source>
</evidence>
<keyword evidence="5 6" id="KW-0472">Membrane</keyword>
<protein>
    <submittedName>
        <fullName evidence="7">APC family permease</fullName>
    </submittedName>
</protein>
<feature type="transmembrane region" description="Helical" evidence="6">
    <location>
        <begin position="377"/>
        <end position="398"/>
    </location>
</feature>
<keyword evidence="2" id="KW-1003">Cell membrane</keyword>
<comment type="caution">
    <text evidence="7">The sequence shown here is derived from an EMBL/GenBank/DDBJ whole genome shotgun (WGS) entry which is preliminary data.</text>
</comment>
<feature type="transmembrane region" description="Helical" evidence="6">
    <location>
        <begin position="262"/>
        <end position="294"/>
    </location>
</feature>
<evidence type="ECO:0000256" key="2">
    <source>
        <dbReference type="ARBA" id="ARBA00022475"/>
    </source>
</evidence>
<feature type="transmembrane region" description="Helical" evidence="6">
    <location>
        <begin position="339"/>
        <end position="356"/>
    </location>
</feature>
<dbReference type="PANTHER" id="PTHR42770">
    <property type="entry name" value="AMINO ACID TRANSPORTER-RELATED"/>
    <property type="match status" value="1"/>
</dbReference>
<keyword evidence="8" id="KW-1185">Reference proteome</keyword>
<evidence type="ECO:0000256" key="5">
    <source>
        <dbReference type="ARBA" id="ARBA00023136"/>
    </source>
</evidence>
<dbReference type="InterPro" id="IPR002293">
    <property type="entry name" value="AA/rel_permease1"/>
</dbReference>
<feature type="transmembrane region" description="Helical" evidence="6">
    <location>
        <begin position="182"/>
        <end position="207"/>
    </location>
</feature>
<evidence type="ECO:0000256" key="3">
    <source>
        <dbReference type="ARBA" id="ARBA00022692"/>
    </source>
</evidence>
<dbReference type="RefSeq" id="WP_118333323.1">
    <property type="nucleotide sequence ID" value="NZ_AP025567.1"/>
</dbReference>
<evidence type="ECO:0000313" key="8">
    <source>
        <dbReference type="Proteomes" id="UP000284841"/>
    </source>
</evidence>
<dbReference type="GO" id="GO:0005886">
    <property type="term" value="C:plasma membrane"/>
    <property type="evidence" value="ECO:0007669"/>
    <property type="project" value="UniProtKB-SubCell"/>
</dbReference>
<feature type="transmembrane region" description="Helical" evidence="6">
    <location>
        <begin position="144"/>
        <end position="162"/>
    </location>
</feature>
<keyword evidence="4 6" id="KW-1133">Transmembrane helix</keyword>
<dbReference type="PANTHER" id="PTHR42770:SF7">
    <property type="entry name" value="MEMBRANE PROTEIN"/>
    <property type="match status" value="1"/>
</dbReference>
<dbReference type="Pfam" id="PF13520">
    <property type="entry name" value="AA_permease_2"/>
    <property type="match status" value="1"/>
</dbReference>
<feature type="transmembrane region" description="Helical" evidence="6">
    <location>
        <begin position="117"/>
        <end position="137"/>
    </location>
</feature>
<feature type="transmembrane region" description="Helical" evidence="6">
    <location>
        <begin position="219"/>
        <end position="242"/>
    </location>
</feature>
<comment type="subcellular location">
    <subcellularLocation>
        <location evidence="1">Cell membrane</location>
        <topology evidence="1">Multi-pass membrane protein</topology>
    </subcellularLocation>
</comment>
<proteinExistence type="predicted"/>
<dbReference type="Proteomes" id="UP000284841">
    <property type="component" value="Unassembled WGS sequence"/>
</dbReference>
<reference evidence="7 8" key="1">
    <citation type="submission" date="2018-08" db="EMBL/GenBank/DDBJ databases">
        <title>A genome reference for cultivated species of the human gut microbiota.</title>
        <authorList>
            <person name="Zou Y."/>
            <person name="Xue W."/>
            <person name="Luo G."/>
        </authorList>
    </citation>
    <scope>NUCLEOTIDE SEQUENCE [LARGE SCALE GENOMIC DNA]</scope>
    <source>
        <strain evidence="7 8">AM07-24</strain>
    </source>
</reference>
<evidence type="ECO:0000256" key="1">
    <source>
        <dbReference type="ARBA" id="ARBA00004651"/>
    </source>
</evidence>
<dbReference type="Gene3D" id="1.20.1740.10">
    <property type="entry name" value="Amino acid/polyamine transporter I"/>
    <property type="match status" value="1"/>
</dbReference>